<dbReference type="RefSeq" id="WP_184995249.1">
    <property type="nucleotide sequence ID" value="NZ_BOMK01000024.1"/>
</dbReference>
<accession>A0A7W7I0E8</accession>
<dbReference type="CDD" id="cd03801">
    <property type="entry name" value="GT4_PimA-like"/>
    <property type="match status" value="1"/>
</dbReference>
<dbReference type="SUPFAM" id="SSF53756">
    <property type="entry name" value="UDP-Glycosyltransferase/glycogen phosphorylase"/>
    <property type="match status" value="1"/>
</dbReference>
<comment type="caution">
    <text evidence="3">The sequence shown here is derived from an EMBL/GenBank/DDBJ whole genome shotgun (WGS) entry which is preliminary data.</text>
</comment>
<dbReference type="Gene3D" id="3.40.50.2000">
    <property type="entry name" value="Glycogen Phosphorylase B"/>
    <property type="match status" value="2"/>
</dbReference>
<evidence type="ECO:0000256" key="2">
    <source>
        <dbReference type="ARBA" id="ARBA00022679"/>
    </source>
</evidence>
<dbReference type="Pfam" id="PF13692">
    <property type="entry name" value="Glyco_trans_1_4"/>
    <property type="match status" value="1"/>
</dbReference>
<evidence type="ECO:0000313" key="4">
    <source>
        <dbReference type="Proteomes" id="UP000578112"/>
    </source>
</evidence>
<name>A0A7W7I0E8_9ACTN</name>
<dbReference type="PANTHER" id="PTHR12526">
    <property type="entry name" value="GLYCOSYLTRANSFERASE"/>
    <property type="match status" value="1"/>
</dbReference>
<keyword evidence="4" id="KW-1185">Reference proteome</keyword>
<keyword evidence="1" id="KW-0328">Glycosyltransferase</keyword>
<dbReference type="PANTHER" id="PTHR12526:SF510">
    <property type="entry name" value="D-INOSITOL 3-PHOSPHATE GLYCOSYLTRANSFERASE"/>
    <property type="match status" value="1"/>
</dbReference>
<gene>
    <name evidence="3" type="ORF">BJ971_004566</name>
</gene>
<protein>
    <submittedName>
        <fullName evidence="3">Glycosyltransferase involved in cell wall biosynthesis</fullName>
    </submittedName>
</protein>
<evidence type="ECO:0000313" key="3">
    <source>
        <dbReference type="EMBL" id="MBB4764010.1"/>
    </source>
</evidence>
<organism evidence="3 4">
    <name type="scientific">Actinoplanes digitatis</name>
    <dbReference type="NCBI Taxonomy" id="1868"/>
    <lineage>
        <taxon>Bacteria</taxon>
        <taxon>Bacillati</taxon>
        <taxon>Actinomycetota</taxon>
        <taxon>Actinomycetes</taxon>
        <taxon>Micromonosporales</taxon>
        <taxon>Micromonosporaceae</taxon>
        <taxon>Actinoplanes</taxon>
    </lineage>
</organism>
<dbReference type="EMBL" id="JACHNH010000001">
    <property type="protein sequence ID" value="MBB4764010.1"/>
    <property type="molecule type" value="Genomic_DNA"/>
</dbReference>
<dbReference type="Proteomes" id="UP000578112">
    <property type="component" value="Unassembled WGS sequence"/>
</dbReference>
<keyword evidence="2 3" id="KW-0808">Transferase</keyword>
<reference evidence="3 4" key="1">
    <citation type="submission" date="2020-08" db="EMBL/GenBank/DDBJ databases">
        <title>Sequencing the genomes of 1000 actinobacteria strains.</title>
        <authorList>
            <person name="Klenk H.-P."/>
        </authorList>
    </citation>
    <scope>NUCLEOTIDE SEQUENCE [LARGE SCALE GENOMIC DNA]</scope>
    <source>
        <strain evidence="3 4">DSM 43149</strain>
    </source>
</reference>
<evidence type="ECO:0000256" key="1">
    <source>
        <dbReference type="ARBA" id="ARBA00022676"/>
    </source>
</evidence>
<proteinExistence type="predicted"/>
<dbReference type="AlphaFoldDB" id="A0A7W7I0E8"/>
<sequence length="379" mass="40450">MTRVAHVIAEFSAKEAMGRTVTEMAARVPGEHHLVTTHALDGQDAFAGVHEIGGALETFPLGRSDELREALRRIGPDLVHLHAGALGPFLALLPVLRPYPKLLTAYAWPTLPGPGAWRRATVSEMRASNVLRARVLVTTVLPVPLAAAALRRAGVTTVLTPDPRVADRLGRRRGLNVVRFSSGAPVDPRRARFDAERPTIVFAGRAESVRGLDTLLAAFTRVRAAVPGARLRLLLIPRPELPRILARAGAAGDAIEVVTEPVPDLLAELAAAQVGTWPFKFDYTTSPPAMALVEAMAVGLPVVGTDVACVRAVLEDGVNGLSVPPADPPALARALVTLLRDEQSWQRYAKAGLESATQRMGWARVAETTADAYAAVLRS</sequence>
<dbReference type="GO" id="GO:0016757">
    <property type="term" value="F:glycosyltransferase activity"/>
    <property type="evidence" value="ECO:0007669"/>
    <property type="project" value="UniProtKB-KW"/>
</dbReference>